<dbReference type="PANTHER" id="PTHR31602">
    <property type="entry name" value="GROWTH-REGULATING FACTOR 5"/>
    <property type="match status" value="1"/>
</dbReference>
<name>A0AAE1Y2Z3_9LAMI</name>
<evidence type="ECO:0000256" key="6">
    <source>
        <dbReference type="SAM" id="MobiDB-lite"/>
    </source>
</evidence>
<comment type="similarity">
    <text evidence="2 5">Belongs to the GRF family.</text>
</comment>
<proteinExistence type="inferred from homology"/>
<comment type="function">
    <text evidence="5">Transcription activator.</text>
</comment>
<dbReference type="InterPro" id="IPR014978">
    <property type="entry name" value="Gln-Leu-Gln_QLQ"/>
</dbReference>
<dbReference type="PROSITE" id="PS51666">
    <property type="entry name" value="QLQ"/>
    <property type="match status" value="1"/>
</dbReference>
<comment type="caution">
    <text evidence="4">Lacks conserved residue(s) required for the propagation of feature annotation.</text>
</comment>
<dbReference type="InterPro" id="IPR031137">
    <property type="entry name" value="GRF"/>
</dbReference>
<protein>
    <recommendedName>
        <fullName evidence="5">Growth-regulating factor</fullName>
    </recommendedName>
</protein>
<reference evidence="9" key="1">
    <citation type="submission" date="2020-06" db="EMBL/GenBank/DDBJ databases">
        <authorList>
            <person name="Li T."/>
            <person name="Hu X."/>
            <person name="Zhang T."/>
            <person name="Song X."/>
            <person name="Zhang H."/>
            <person name="Dai N."/>
            <person name="Sheng W."/>
            <person name="Hou X."/>
            <person name="Wei L."/>
        </authorList>
    </citation>
    <scope>NUCLEOTIDE SEQUENCE</scope>
    <source>
        <strain evidence="9">3651</strain>
        <tissue evidence="9">Leaf</tissue>
    </source>
</reference>
<evidence type="ECO:0000256" key="4">
    <source>
        <dbReference type="PROSITE-ProRule" id="PRU01002"/>
    </source>
</evidence>
<keyword evidence="10" id="KW-1185">Reference proteome</keyword>
<keyword evidence="5" id="KW-0010">Activator</keyword>
<dbReference type="GO" id="GO:0006351">
    <property type="term" value="P:DNA-templated transcription"/>
    <property type="evidence" value="ECO:0007669"/>
    <property type="project" value="UniProtKB-UniRule"/>
</dbReference>
<organism evidence="9 10">
    <name type="scientific">Sesamum alatum</name>
    <dbReference type="NCBI Taxonomy" id="300844"/>
    <lineage>
        <taxon>Eukaryota</taxon>
        <taxon>Viridiplantae</taxon>
        <taxon>Streptophyta</taxon>
        <taxon>Embryophyta</taxon>
        <taxon>Tracheophyta</taxon>
        <taxon>Spermatophyta</taxon>
        <taxon>Magnoliopsida</taxon>
        <taxon>eudicotyledons</taxon>
        <taxon>Gunneridae</taxon>
        <taxon>Pentapetalae</taxon>
        <taxon>asterids</taxon>
        <taxon>lamiids</taxon>
        <taxon>Lamiales</taxon>
        <taxon>Pedaliaceae</taxon>
        <taxon>Sesamum</taxon>
    </lineage>
</organism>
<gene>
    <name evidence="9" type="ORF">Salat_1856400</name>
</gene>
<keyword evidence="5" id="KW-0805">Transcription regulation</keyword>
<dbReference type="EMBL" id="JACGWO010000007">
    <property type="protein sequence ID" value="KAK4422739.1"/>
    <property type="molecule type" value="Genomic_DNA"/>
</dbReference>
<feature type="region of interest" description="Disordered" evidence="6">
    <location>
        <begin position="122"/>
        <end position="147"/>
    </location>
</feature>
<comment type="caution">
    <text evidence="9">The sequence shown here is derived from an EMBL/GenBank/DDBJ whole genome shotgun (WGS) entry which is preliminary data.</text>
</comment>
<dbReference type="GO" id="GO:0006355">
    <property type="term" value="P:regulation of DNA-templated transcription"/>
    <property type="evidence" value="ECO:0007669"/>
    <property type="project" value="InterPro"/>
</dbReference>
<evidence type="ECO:0000256" key="1">
    <source>
        <dbReference type="ARBA" id="ARBA00004123"/>
    </source>
</evidence>
<evidence type="ECO:0000256" key="2">
    <source>
        <dbReference type="ARBA" id="ARBA00008122"/>
    </source>
</evidence>
<dbReference type="PROSITE" id="PS51667">
    <property type="entry name" value="WRC"/>
    <property type="match status" value="1"/>
</dbReference>
<accession>A0AAE1Y2Z3</accession>
<comment type="domain">
    <text evidence="5">The QLQ domain and WRC domain may be involved in protein-protein interaction and DNA-binding, respectively.</text>
</comment>
<evidence type="ECO:0000256" key="3">
    <source>
        <dbReference type="ARBA" id="ARBA00023242"/>
    </source>
</evidence>
<reference evidence="9" key="2">
    <citation type="journal article" date="2024" name="Plant">
        <title>Genomic evolution and insights into agronomic trait innovations of Sesamum species.</title>
        <authorList>
            <person name="Miao H."/>
            <person name="Wang L."/>
            <person name="Qu L."/>
            <person name="Liu H."/>
            <person name="Sun Y."/>
            <person name="Le M."/>
            <person name="Wang Q."/>
            <person name="Wei S."/>
            <person name="Zheng Y."/>
            <person name="Lin W."/>
            <person name="Duan Y."/>
            <person name="Cao H."/>
            <person name="Xiong S."/>
            <person name="Wang X."/>
            <person name="Wei L."/>
            <person name="Li C."/>
            <person name="Ma Q."/>
            <person name="Ju M."/>
            <person name="Zhao R."/>
            <person name="Li G."/>
            <person name="Mu C."/>
            <person name="Tian Q."/>
            <person name="Mei H."/>
            <person name="Zhang T."/>
            <person name="Gao T."/>
            <person name="Zhang H."/>
        </authorList>
    </citation>
    <scope>NUCLEOTIDE SEQUENCE</scope>
    <source>
        <strain evidence="9">3651</strain>
    </source>
</reference>
<dbReference type="GO" id="GO:0005524">
    <property type="term" value="F:ATP binding"/>
    <property type="evidence" value="ECO:0007669"/>
    <property type="project" value="UniProtKB-UniRule"/>
</dbReference>
<feature type="domain" description="WRC" evidence="8">
    <location>
        <begin position="91"/>
        <end position="135"/>
    </location>
</feature>
<comment type="subcellular location">
    <subcellularLocation>
        <location evidence="1 5">Nucleus</location>
    </subcellularLocation>
</comment>
<evidence type="ECO:0000256" key="5">
    <source>
        <dbReference type="RuleBase" id="RU367127"/>
    </source>
</evidence>
<evidence type="ECO:0000259" key="7">
    <source>
        <dbReference type="PROSITE" id="PS51666"/>
    </source>
</evidence>
<evidence type="ECO:0000313" key="9">
    <source>
        <dbReference type="EMBL" id="KAK4422739.1"/>
    </source>
</evidence>
<dbReference type="Pfam" id="PF08879">
    <property type="entry name" value="WRC"/>
    <property type="match status" value="1"/>
</dbReference>
<dbReference type="Proteomes" id="UP001293254">
    <property type="component" value="Unassembled WGS sequence"/>
</dbReference>
<dbReference type="SMART" id="SM00951">
    <property type="entry name" value="QLQ"/>
    <property type="match status" value="1"/>
</dbReference>
<keyword evidence="5" id="KW-0804">Transcription</keyword>
<dbReference type="GO" id="GO:0005634">
    <property type="term" value="C:nucleus"/>
    <property type="evidence" value="ECO:0007669"/>
    <property type="project" value="UniProtKB-SubCell"/>
</dbReference>
<dbReference type="PANTHER" id="PTHR31602:SF81">
    <property type="entry name" value="GROWTH-REGULATING FACTOR 9"/>
    <property type="match status" value="1"/>
</dbReference>
<dbReference type="Pfam" id="PF08880">
    <property type="entry name" value="QLQ"/>
    <property type="match status" value="1"/>
</dbReference>
<keyword evidence="3 5" id="KW-0539">Nucleus</keyword>
<dbReference type="InterPro" id="IPR014977">
    <property type="entry name" value="WRC_dom"/>
</dbReference>
<evidence type="ECO:0000313" key="10">
    <source>
        <dbReference type="Proteomes" id="UP001293254"/>
    </source>
</evidence>
<evidence type="ECO:0000259" key="8">
    <source>
        <dbReference type="PROSITE" id="PS51667"/>
    </source>
</evidence>
<sequence>MEAQSPPSKIARFVGNGAAAARVKCGFTLMQLRELEQQLLIYHYMEAGITVPTSLILPILRSFDRFPAAHLLYPNLLRNNPLCCDPKCSMDPEPRRCRRTDGKKWRCSKNAVEGQKYCHSHLHRGRPRSRDHVQPSPTTTTTTTCSSDKFSPTDLSIFI</sequence>
<dbReference type="AlphaFoldDB" id="A0AAE1Y2Z3"/>
<dbReference type="GO" id="GO:0099402">
    <property type="term" value="P:plant organ development"/>
    <property type="evidence" value="ECO:0007669"/>
    <property type="project" value="UniProtKB-ARBA"/>
</dbReference>
<feature type="domain" description="QLQ" evidence="7">
    <location>
        <begin position="26"/>
        <end position="61"/>
    </location>
</feature>